<keyword evidence="6" id="KW-1185">Reference proteome</keyword>
<evidence type="ECO:0000313" key="6">
    <source>
        <dbReference type="Proteomes" id="UP000000343"/>
    </source>
</evidence>
<reference evidence="6" key="1">
    <citation type="submission" date="2011-01" db="EMBL/GenBank/DDBJ databases">
        <title>Complete sequence of plasmid2 of Acidobacterium sp. MP5ACTX9.</title>
        <authorList>
            <consortium name="US DOE Joint Genome Institute"/>
            <person name="Lucas S."/>
            <person name="Copeland A."/>
            <person name="Lapidus A."/>
            <person name="Cheng J.-F."/>
            <person name="Goodwin L."/>
            <person name="Pitluck S."/>
            <person name="Teshima H."/>
            <person name="Detter J.C."/>
            <person name="Han C."/>
            <person name="Tapia R."/>
            <person name="Land M."/>
            <person name="Hauser L."/>
            <person name="Kyrpides N."/>
            <person name="Ivanova N."/>
            <person name="Ovchinnikova G."/>
            <person name="Pagani I."/>
            <person name="Rawat S.R."/>
            <person name="Mannisto M."/>
            <person name="Haggblom M.M."/>
            <person name="Woyke T."/>
        </authorList>
    </citation>
    <scope>NUCLEOTIDE SEQUENCE [LARGE SCALE GENOMIC DNA]</scope>
    <source>
        <strain evidence="6">MP5ACTX9</strain>
        <plasmid evidence="6">Plasmid pACIX902</plasmid>
    </source>
</reference>
<sequence length="660" mass="72497">MEGMSQVARFSIYSLDLVTLELRRKGQRCALQEQSARVLAVLLSPPGDLVTRERLREELWPDTAYFDYEHAINKAISQIRKALGDDSRSCRFIETVPRQGYRFCGDAHMDAAASVERTVEPISMKVLSGTEHSVPARLVVAEAVPVEGTEVSVGATSAWKRYAFLSVAICVLVLIGLFAARHIWRSRAAVSPESPLILGMLPFETESDAAKAIAENLRFDLSDSLGQVPGLQVRAAHSFTTAPRDNASMRSLASTAGLDVILLGRLEVNGTNCLLHFEVVRAKDNSHIADLSFVGNVNQLHSLRDRVQYAVYTTLGGKPGTLQHIQQRTANPEAYEAYLDGRHYLQARTDDSLNHAMDRFQHAAALDPKFASAYAGMANVYLIFADRGEIPNGFDMAQRLANKALSIDQSSAQAHAILGCTAQSRGWDSVTAERELRLAVDLDSGEAVYHIWLATLLSIQGKADESLQQIALAESDDPFWPPVYQAAAFVAANAGKNQLMLADAGKMVELTPRWPIAADQLAWAFWYSHRYSDAIAEWQRMAQLSNDADRLALEAAGEQAFSKGGATAYAKVRLAALNTKSGHNYHDKTIEQAEWNVYAEQPGRALEILSAMVQEHDPAAITMAVDPAFVSLHTDGRFLDLLQRVGLPNVVPIESKRTSR</sequence>
<dbReference type="InterPro" id="IPR001867">
    <property type="entry name" value="OmpR/PhoB-type_DNA-bd"/>
</dbReference>
<dbReference type="EMBL" id="CP002482">
    <property type="protein sequence ID" value="ADW71115.1"/>
    <property type="molecule type" value="Genomic_DNA"/>
</dbReference>
<evidence type="ECO:0000256" key="3">
    <source>
        <dbReference type="SAM" id="Phobius"/>
    </source>
</evidence>
<protein>
    <submittedName>
        <fullName evidence="5">Transcriptional regulator, CadC</fullName>
    </submittedName>
</protein>
<dbReference type="SUPFAM" id="SSF46894">
    <property type="entry name" value="C-terminal effector domain of the bipartite response regulators"/>
    <property type="match status" value="1"/>
</dbReference>
<dbReference type="PROSITE" id="PS51755">
    <property type="entry name" value="OMPR_PHOB"/>
    <property type="match status" value="1"/>
</dbReference>
<keyword evidence="3" id="KW-0812">Transmembrane</keyword>
<dbReference type="Pfam" id="PF00486">
    <property type="entry name" value="Trans_reg_C"/>
    <property type="match status" value="1"/>
</dbReference>
<accession>E8X706</accession>
<dbReference type="HOGENOM" id="CLU_397747_0_0_0"/>
<organism evidence="6">
    <name type="scientific">Granulicella tundricola (strain ATCC BAA-1859 / DSM 23138 / MP5ACTX9)</name>
    <dbReference type="NCBI Taxonomy" id="1198114"/>
    <lineage>
        <taxon>Bacteria</taxon>
        <taxon>Pseudomonadati</taxon>
        <taxon>Acidobacteriota</taxon>
        <taxon>Terriglobia</taxon>
        <taxon>Terriglobales</taxon>
        <taxon>Acidobacteriaceae</taxon>
        <taxon>Granulicella</taxon>
    </lineage>
</organism>
<feature type="transmembrane region" description="Helical" evidence="3">
    <location>
        <begin position="162"/>
        <end position="184"/>
    </location>
</feature>
<dbReference type="SMART" id="SM00862">
    <property type="entry name" value="Trans_reg_C"/>
    <property type="match status" value="1"/>
</dbReference>
<name>E8X706_GRATM</name>
<dbReference type="CDD" id="cd00383">
    <property type="entry name" value="trans_reg_C"/>
    <property type="match status" value="1"/>
</dbReference>
<gene>
    <name evidence="5" type="ordered locus">AciX9_3829</name>
</gene>
<feature type="DNA-binding region" description="OmpR/PhoB-type" evidence="2">
    <location>
        <begin position="5"/>
        <end position="105"/>
    </location>
</feature>
<dbReference type="InterPro" id="IPR036388">
    <property type="entry name" value="WH-like_DNA-bd_sf"/>
</dbReference>
<dbReference type="SUPFAM" id="SSF48452">
    <property type="entry name" value="TPR-like"/>
    <property type="match status" value="1"/>
</dbReference>
<proteinExistence type="predicted"/>
<evidence type="ECO:0000259" key="4">
    <source>
        <dbReference type="PROSITE" id="PS51755"/>
    </source>
</evidence>
<dbReference type="KEGG" id="acm:AciX9_3829"/>
<dbReference type="GO" id="GO:0003677">
    <property type="term" value="F:DNA binding"/>
    <property type="evidence" value="ECO:0007669"/>
    <property type="project" value="UniProtKB-UniRule"/>
</dbReference>
<dbReference type="GO" id="GO:0000160">
    <property type="term" value="P:phosphorelay signal transduction system"/>
    <property type="evidence" value="ECO:0007669"/>
    <property type="project" value="InterPro"/>
</dbReference>
<feature type="domain" description="OmpR/PhoB-type" evidence="4">
    <location>
        <begin position="5"/>
        <end position="105"/>
    </location>
</feature>
<dbReference type="Gene3D" id="1.10.10.10">
    <property type="entry name" value="Winged helix-like DNA-binding domain superfamily/Winged helix DNA-binding domain"/>
    <property type="match status" value="1"/>
</dbReference>
<keyword evidence="1 2" id="KW-0238">DNA-binding</keyword>
<dbReference type="InterPro" id="IPR011990">
    <property type="entry name" value="TPR-like_helical_dom_sf"/>
</dbReference>
<dbReference type="InterPro" id="IPR016032">
    <property type="entry name" value="Sig_transdc_resp-reg_C-effctor"/>
</dbReference>
<keyword evidence="3" id="KW-1133">Transmembrane helix</keyword>
<geneLocation type="plasmid" evidence="5 6">
    <name>pACIX902</name>
</geneLocation>
<dbReference type="GO" id="GO:0006355">
    <property type="term" value="P:regulation of DNA-templated transcription"/>
    <property type="evidence" value="ECO:0007669"/>
    <property type="project" value="InterPro"/>
</dbReference>
<keyword evidence="3" id="KW-0472">Membrane</keyword>
<dbReference type="AlphaFoldDB" id="E8X706"/>
<dbReference type="Gene3D" id="1.25.40.10">
    <property type="entry name" value="Tetratricopeptide repeat domain"/>
    <property type="match status" value="2"/>
</dbReference>
<dbReference type="Proteomes" id="UP000000343">
    <property type="component" value="Plasmid pACIX902"/>
</dbReference>
<evidence type="ECO:0000256" key="2">
    <source>
        <dbReference type="PROSITE-ProRule" id="PRU01091"/>
    </source>
</evidence>
<evidence type="ECO:0000313" key="5">
    <source>
        <dbReference type="EMBL" id="ADW71115.1"/>
    </source>
</evidence>
<keyword evidence="5" id="KW-0614">Plasmid</keyword>
<evidence type="ECO:0000256" key="1">
    <source>
        <dbReference type="ARBA" id="ARBA00023125"/>
    </source>
</evidence>